<dbReference type="EMBL" id="JACCHT010000003">
    <property type="protein sequence ID" value="NYT28576.1"/>
    <property type="molecule type" value="Genomic_DNA"/>
</dbReference>
<evidence type="ECO:0000313" key="2">
    <source>
        <dbReference type="Proteomes" id="UP000568751"/>
    </source>
</evidence>
<dbReference type="AlphaFoldDB" id="A0A853F4Y3"/>
<reference evidence="1 2" key="1">
    <citation type="submission" date="2020-05" db="EMBL/GenBank/DDBJ databases">
        <title>Horizontal transmission and recombination maintain forever young bacterial symbiont genomes.</title>
        <authorList>
            <person name="Russell S.L."/>
            <person name="Pepper-Tunick E."/>
            <person name="Svedberg J."/>
            <person name="Byrne A."/>
            <person name="Ruelas Castillo J."/>
            <person name="Vollmers C."/>
            <person name="Beinart R.A."/>
            <person name="Corbett-Detig R."/>
        </authorList>
    </citation>
    <scope>NUCLEOTIDE SEQUENCE [LARGE SCALE GENOMIC DNA]</scope>
    <source>
        <strain evidence="1">455</strain>
    </source>
</reference>
<sequence>MITKEMYDTEMEKLTSVFKVDGKYRFSVGKYDPDYCNFMGLAEAAIICDRAISGMLTRIHMKEIPAIKVLNKWVTSRDFITNNVDEICNRRKVYAEPGYATIEDTSQLTNIPLSTLRQLAFYEKVMAYKKLGKWFLNVEDVKTHCKVNLINMETSFCGFSCYRLFG</sequence>
<comment type="caution">
    <text evidence="1">The sequence shown here is derived from an EMBL/GenBank/DDBJ whole genome shotgun (WGS) entry which is preliminary data.</text>
</comment>
<evidence type="ECO:0000313" key="1">
    <source>
        <dbReference type="EMBL" id="NYT28576.1"/>
    </source>
</evidence>
<organism evidence="1 2">
    <name type="scientific">Candidatus Thiodubiliella endoseptemdiera</name>
    <dbReference type="NCBI Taxonomy" id="2738886"/>
    <lineage>
        <taxon>Bacteria</taxon>
        <taxon>Pseudomonadati</taxon>
        <taxon>Pseudomonadota</taxon>
        <taxon>Gammaproteobacteria</taxon>
        <taxon>Candidatus Pseudothioglobaceae</taxon>
        <taxon>Candidatus Thiodubiliella</taxon>
    </lineage>
</organism>
<dbReference type="Proteomes" id="UP000568751">
    <property type="component" value="Unassembled WGS sequence"/>
</dbReference>
<name>A0A853F4Y3_9GAMM</name>
<proteinExistence type="predicted"/>
<protein>
    <submittedName>
        <fullName evidence="1">Uncharacterized protein</fullName>
    </submittedName>
</protein>
<accession>A0A853F4Y3</accession>
<gene>
    <name evidence="1" type="ORF">H0A76_12380</name>
</gene>